<dbReference type="AlphaFoldDB" id="A0A4Y7LKQ3"/>
<dbReference type="GO" id="GO:0042645">
    <property type="term" value="C:mitochondrial nucleoid"/>
    <property type="evidence" value="ECO:0007669"/>
    <property type="project" value="UniProtKB-SubCell"/>
</dbReference>
<dbReference type="GO" id="GO:0008408">
    <property type="term" value="F:3'-5' exonuclease activity"/>
    <property type="evidence" value="ECO:0007669"/>
    <property type="project" value="TreeGrafter"/>
</dbReference>
<evidence type="ECO:0000256" key="11">
    <source>
        <dbReference type="ARBA" id="ARBA00023125"/>
    </source>
</evidence>
<dbReference type="GO" id="GO:0006264">
    <property type="term" value="P:mitochondrial DNA replication"/>
    <property type="evidence" value="ECO:0007669"/>
    <property type="project" value="InterPro"/>
</dbReference>
<keyword evidence="10" id="KW-0239">DNA-directed DNA polymerase</keyword>
<dbReference type="PANTHER" id="PTHR10267">
    <property type="entry name" value="DNA POLYMERASE SUBUNIT GAMMA-1"/>
    <property type="match status" value="1"/>
</dbReference>
<evidence type="ECO:0000313" key="17">
    <source>
        <dbReference type="EMBL" id="SVE69628.1"/>
    </source>
</evidence>
<dbReference type="SMART" id="SM00482">
    <property type="entry name" value="POLAc"/>
    <property type="match status" value="1"/>
</dbReference>
<feature type="region of interest" description="Disordered" evidence="15">
    <location>
        <begin position="622"/>
        <end position="644"/>
    </location>
</feature>
<evidence type="ECO:0000256" key="3">
    <source>
        <dbReference type="ARBA" id="ARBA00007705"/>
    </source>
</evidence>
<dbReference type="InterPro" id="IPR001098">
    <property type="entry name" value="DNA-dir_DNA_pol_A_palm_dom"/>
</dbReference>
<dbReference type="Pfam" id="PF18136">
    <property type="entry name" value="DNApol_Exo"/>
    <property type="match status" value="1"/>
</dbReference>
<proteinExistence type="evidence at transcript level"/>
<dbReference type="InterPro" id="IPR041336">
    <property type="entry name" value="DNApol_Exo"/>
</dbReference>
<evidence type="ECO:0000256" key="6">
    <source>
        <dbReference type="ARBA" id="ARBA00022679"/>
    </source>
</evidence>
<dbReference type="FunFam" id="1.10.150.20:FF:000024">
    <property type="entry name" value="DNA polymerase gamma, catalytic subunit"/>
    <property type="match status" value="1"/>
</dbReference>
<evidence type="ECO:0000256" key="13">
    <source>
        <dbReference type="ARBA" id="ARBA00023271"/>
    </source>
</evidence>
<evidence type="ECO:0000256" key="2">
    <source>
        <dbReference type="ARBA" id="ARBA00004436"/>
    </source>
</evidence>
<evidence type="ECO:0000256" key="14">
    <source>
        <dbReference type="ARBA" id="ARBA00031966"/>
    </source>
</evidence>
<evidence type="ECO:0000259" key="16">
    <source>
        <dbReference type="SMART" id="SM00482"/>
    </source>
</evidence>
<dbReference type="InterPro" id="IPR019760">
    <property type="entry name" value="DNA-dir_DNA_pol_A_CS"/>
</dbReference>
<evidence type="ECO:0000256" key="5">
    <source>
        <dbReference type="ARBA" id="ARBA00015350"/>
    </source>
</evidence>
<evidence type="ECO:0000256" key="12">
    <source>
        <dbReference type="ARBA" id="ARBA00023128"/>
    </source>
</evidence>
<dbReference type="GO" id="GO:0003887">
    <property type="term" value="F:DNA-directed DNA polymerase activity"/>
    <property type="evidence" value="ECO:0007669"/>
    <property type="project" value="UniProtKB-KW"/>
</dbReference>
<dbReference type="InterPro" id="IPR047580">
    <property type="entry name" value="POLG_palm_dom"/>
</dbReference>
<dbReference type="FunFam" id="3.30.420.390:FF:000004">
    <property type="entry name" value="DNA polymerase subunit gamma-1, mitochondrial"/>
    <property type="match status" value="1"/>
</dbReference>
<evidence type="ECO:0000256" key="4">
    <source>
        <dbReference type="ARBA" id="ARBA00012417"/>
    </source>
</evidence>
<dbReference type="InterPro" id="IPR002297">
    <property type="entry name" value="DNA-dir_DNA_pol_A_mt"/>
</dbReference>
<dbReference type="SUPFAM" id="SSF56672">
    <property type="entry name" value="DNA/RNA polymerases"/>
    <property type="match status" value="1"/>
</dbReference>
<comment type="subcellular location">
    <subcellularLocation>
        <location evidence="2">Mitochondrion matrix</location>
        <location evidence="2">Mitochondrion nucleoid</location>
    </subcellularLocation>
</comment>
<gene>
    <name evidence="17" type="primary">EOG090X00SQ</name>
</gene>
<dbReference type="Pfam" id="PF00476">
    <property type="entry name" value="DNA_pol_A"/>
    <property type="match status" value="1"/>
</dbReference>
<feature type="compositionally biased region" description="Low complexity" evidence="15">
    <location>
        <begin position="622"/>
        <end position="631"/>
    </location>
</feature>
<dbReference type="InterPro" id="IPR043502">
    <property type="entry name" value="DNA/RNA_pol_sf"/>
</dbReference>
<dbReference type="FunFam" id="3.30.420.390:FF:000002">
    <property type="entry name" value="DNA polymerase gamma, catalytic subunit"/>
    <property type="match status" value="1"/>
</dbReference>
<evidence type="ECO:0000256" key="1">
    <source>
        <dbReference type="ARBA" id="ARBA00001946"/>
    </source>
</evidence>
<reference evidence="17" key="1">
    <citation type="submission" date="2018-08" db="EMBL/GenBank/DDBJ databases">
        <authorList>
            <person name="Cornetti L."/>
        </authorList>
    </citation>
    <scope>NUCLEOTIDE SEQUENCE</scope>
    <source>
        <strain evidence="17">FI-BAL1-1</strain>
    </source>
</reference>
<evidence type="ECO:0000256" key="10">
    <source>
        <dbReference type="ARBA" id="ARBA00022932"/>
    </source>
</evidence>
<evidence type="ECO:0000256" key="7">
    <source>
        <dbReference type="ARBA" id="ARBA00022695"/>
    </source>
</evidence>
<organism evidence="17">
    <name type="scientific">Eubosmina coregoni</name>
    <dbReference type="NCBI Taxonomy" id="186181"/>
    <lineage>
        <taxon>Eukaryota</taxon>
        <taxon>Metazoa</taxon>
        <taxon>Ecdysozoa</taxon>
        <taxon>Arthropoda</taxon>
        <taxon>Crustacea</taxon>
        <taxon>Branchiopoda</taxon>
        <taxon>Diplostraca</taxon>
        <taxon>Cladocera</taxon>
        <taxon>Anomopoda</taxon>
        <taxon>Bosminidae</taxon>
        <taxon>Eubosmina</taxon>
    </lineage>
</organism>
<evidence type="ECO:0000256" key="15">
    <source>
        <dbReference type="SAM" id="MobiDB-lite"/>
    </source>
</evidence>
<keyword evidence="12" id="KW-0496">Mitochondrion</keyword>
<keyword evidence="6" id="KW-0808">Transferase</keyword>
<comment type="similarity">
    <text evidence="3">Belongs to the DNA polymerase type-A family.</text>
</comment>
<keyword evidence="9" id="KW-0460">Magnesium</keyword>
<keyword evidence="11" id="KW-0238">DNA-binding</keyword>
<keyword evidence="13" id="KW-1135">Mitochondrion nucleoid</keyword>
<dbReference type="EC" id="2.7.7.7" evidence="4"/>
<dbReference type="GO" id="GO:0003677">
    <property type="term" value="F:DNA binding"/>
    <property type="evidence" value="ECO:0007669"/>
    <property type="project" value="UniProtKB-KW"/>
</dbReference>
<name>A0A4Y7LKQ3_9CRUS</name>
<accession>A0A4Y7LKQ3</accession>
<dbReference type="Gene3D" id="3.30.420.390">
    <property type="match status" value="2"/>
</dbReference>
<dbReference type="GO" id="GO:0005760">
    <property type="term" value="C:gamma DNA polymerase complex"/>
    <property type="evidence" value="ECO:0007669"/>
    <property type="project" value="InterPro"/>
</dbReference>
<comment type="cofactor">
    <cofactor evidence="1">
        <name>Mg(2+)</name>
        <dbReference type="ChEBI" id="CHEBI:18420"/>
    </cofactor>
</comment>
<keyword evidence="7" id="KW-0548">Nucleotidyltransferase</keyword>
<feature type="domain" description="DNA-directed DNA polymerase family A palm" evidence="16">
    <location>
        <begin position="784"/>
        <end position="1060"/>
    </location>
</feature>
<dbReference type="PROSITE" id="PS00447">
    <property type="entry name" value="DNA_POLYMERASE_A"/>
    <property type="match status" value="1"/>
</dbReference>
<dbReference type="SUPFAM" id="SSF53098">
    <property type="entry name" value="Ribonuclease H-like"/>
    <property type="match status" value="1"/>
</dbReference>
<dbReference type="PRINTS" id="PR00867">
    <property type="entry name" value="DNAPOLG"/>
</dbReference>
<dbReference type="Gene3D" id="1.10.150.20">
    <property type="entry name" value="5' to 3' exonuclease, C-terminal subdomain"/>
    <property type="match status" value="1"/>
</dbReference>
<dbReference type="InterPro" id="IPR012337">
    <property type="entry name" value="RNaseH-like_sf"/>
</dbReference>
<sequence length="1148" mass="130039">MLPRSLHQQIFKTKAVNYNVMSNETLAKITDHLTQHNLWGRPTPTLPNVEIKLPALLGKNLPEHFERIAKKQCKTYVENLQQLITHPVPDIPTVWNLAPGWTRYNENGETSSVDYPDEDAYVFDVEVCVKEGHAPTLATALSNSYWYSWCSHQLFEQKNGDGPIMTGLDRHYGTRDLINLETKPEQDRLALRDQKERLVIGHNVSYDRARIKEQYFIEGTKLRFLDTMSMHIAVSGITSYQRTVLMAGKKGTALPNKTSSFKPGGWRTEEILEWQNVSSCNGLNDVYKLYCGGAELDKEKRSIFVTGSLSEIKEDFQQLVTYCARDTLATYRVLANLYPQYQSRFPHPVTMAGMLEMGSAYLPVNRNWPRYLRDSEDAYRELENELTHSLKKEADLACHSMTNGEYRKDPWLWDLDWSVQPIKVKKPPKATKKKKAELFNPEVKTEFRTIDQNADEEDDDSIELRQLEKQFQNLMATRSLLYKNSPFLPGYPAWYRTLCDRKLESLVEISTSSQVVPQLLKLTWDGYPLHHSRELGWGYLVPGRPLELSSTNVDSADDAAQFPLQQALKLFPPRASGNQDHSKITKGIISTEEAMRLLNVMDSSTADPVDIAALWQAARASRMSSDSSPSDSKTKNVALKTGDRPSWHEGIGPFDVGIPGCWFFRLPHKAGVDNNVGNPLAKDYLSKIEDGTLKATSSSIAEHVLRLNKNIIYWRNARDRITSQMVVWLKSSQLPRSVTKSQQFDPSGSYGAILPLIVTSGTLTRRAVESTWMTASNAYKDRLGSELKAMVQCPPGFSLVGADVDSQELWIASIIGDAHFAGQHGSTAFGWMTLQGKKNDGTDMHSRTASTVSISRDHAKVLNYGRIYGAGERFAKTLLMQFNHRLTEREAVEKARAMYSATKGDTVYELNHNGRLLAASVGVAADQTVNRDELNEIRKKARKMPELSHLARMTTEALIDRKMWAGGTESHMFNKLEEIAQSESPETPVLHCRISRALEPRNVGQEFMTSRVNWVVQSSAVDYLHLMLVAMRYLFDHYKIDGRFCISIHDEVRYLVKEEDKFRAALALQITNLWTRSMFAHQLNMNDLPLSVAFFSSVDIDAVLRKETNMDCETPSNPYGLRQGYGVPYGSSYDIYQILEKTKGSLES</sequence>
<evidence type="ECO:0000256" key="8">
    <source>
        <dbReference type="ARBA" id="ARBA00022705"/>
    </source>
</evidence>
<protein>
    <recommendedName>
        <fullName evidence="5">DNA polymerase subunit gamma-1</fullName>
        <ecNumber evidence="4">2.7.7.7</ecNumber>
    </recommendedName>
    <alternativeName>
        <fullName evidence="14">Mitochondrial DNA polymerase catalytic subunit</fullName>
    </alternativeName>
</protein>
<dbReference type="CDD" id="cd08641">
    <property type="entry name" value="DNA_pol_gammaA"/>
    <property type="match status" value="1"/>
</dbReference>
<keyword evidence="8" id="KW-0235">DNA replication</keyword>
<dbReference type="EMBL" id="LR000009">
    <property type="protein sequence ID" value="SVE69628.1"/>
    <property type="molecule type" value="mRNA"/>
</dbReference>
<dbReference type="PANTHER" id="PTHR10267:SF0">
    <property type="entry name" value="DNA POLYMERASE SUBUNIT GAMMA-1"/>
    <property type="match status" value="1"/>
</dbReference>
<evidence type="ECO:0000256" key="9">
    <source>
        <dbReference type="ARBA" id="ARBA00022842"/>
    </source>
</evidence>